<organism evidence="9 10">
    <name type="scientific">Alloiococcus otitis ATCC 51267</name>
    <dbReference type="NCBI Taxonomy" id="883081"/>
    <lineage>
        <taxon>Bacteria</taxon>
        <taxon>Bacillati</taxon>
        <taxon>Bacillota</taxon>
        <taxon>Bacilli</taxon>
        <taxon>Lactobacillales</taxon>
        <taxon>Carnobacteriaceae</taxon>
        <taxon>Alloiococcus</taxon>
    </lineage>
</organism>
<keyword evidence="5 8" id="KW-1133">Transmembrane helix</keyword>
<feature type="binding site" evidence="7">
    <location>
        <position position="184"/>
    </location>
    <ligand>
        <name>Zn(2+)</name>
        <dbReference type="ChEBI" id="CHEBI:29105"/>
    </ligand>
</feature>
<evidence type="ECO:0000256" key="2">
    <source>
        <dbReference type="ARBA" id="ARBA00008488"/>
    </source>
</evidence>
<evidence type="ECO:0000256" key="6">
    <source>
        <dbReference type="ARBA" id="ARBA00023136"/>
    </source>
</evidence>
<feature type="transmembrane region" description="Helical" evidence="8">
    <location>
        <begin position="153"/>
        <end position="171"/>
    </location>
</feature>
<dbReference type="eggNOG" id="COG1272">
    <property type="taxonomic scope" value="Bacteria"/>
</dbReference>
<dbReference type="RefSeq" id="WP_003776919.1">
    <property type="nucleotide sequence ID" value="NZ_JH992957.1"/>
</dbReference>
<keyword evidence="7" id="KW-0479">Metal-binding</keyword>
<keyword evidence="3" id="KW-1003">Cell membrane</keyword>
<dbReference type="HOGENOM" id="CLU_051078_1_0_9"/>
<comment type="subcellular location">
    <subcellularLocation>
        <location evidence="1">Cell membrane</location>
        <topology evidence="1">Multi-pass membrane protein</topology>
    </subcellularLocation>
</comment>
<keyword evidence="6 8" id="KW-0472">Membrane</keyword>
<sequence>MNEILNASTHGLAAILSIVGLIFLIYKAIGRDSMAQLVAYSVYGASLILLYLSSTFYHIFKFTKIREVMQRLDHATIFVLIAGSYTPYTVVVIGGWVGAIATAIIWLIALFGVLYKTFWFNRFTNLSTWLYIGMGWISLFLIYHLFQGMGWRGIAWLVAGGVAFTVGTLFYQLKKVKFMHVVWHLFVMLGTTCMFISIYHYI</sequence>
<dbReference type="PATRIC" id="fig|883081.3.peg.445"/>
<dbReference type="GO" id="GO:0005886">
    <property type="term" value="C:plasma membrane"/>
    <property type="evidence" value="ECO:0007669"/>
    <property type="project" value="UniProtKB-SubCell"/>
</dbReference>
<reference evidence="9 10" key="1">
    <citation type="submission" date="2012-09" db="EMBL/GenBank/DDBJ databases">
        <title>The Genome Sequence of Alloiococcus otitis ATCC 51267.</title>
        <authorList>
            <consortium name="The Broad Institute Genome Sequencing Platform"/>
            <person name="Earl A."/>
            <person name="Ward D."/>
            <person name="Feldgarden M."/>
            <person name="Gevers D."/>
            <person name="Huys G."/>
            <person name="Walker B."/>
            <person name="Young S.K."/>
            <person name="Zeng Q."/>
            <person name="Gargeya S."/>
            <person name="Fitzgerald M."/>
            <person name="Haas B."/>
            <person name="Abouelleil A."/>
            <person name="Alvarado L."/>
            <person name="Arachchi H.M."/>
            <person name="Berlin A.M."/>
            <person name="Chapman S.B."/>
            <person name="Goldberg J."/>
            <person name="Griggs A."/>
            <person name="Gujja S."/>
            <person name="Hansen M."/>
            <person name="Howarth C."/>
            <person name="Imamovic A."/>
            <person name="Larimer J."/>
            <person name="McCowen C."/>
            <person name="Montmayeur A."/>
            <person name="Murphy C."/>
            <person name="Neiman D."/>
            <person name="Pearson M."/>
            <person name="Priest M."/>
            <person name="Roberts A."/>
            <person name="Saif S."/>
            <person name="Shea T."/>
            <person name="Sisk P."/>
            <person name="Sykes S."/>
            <person name="Wortman J."/>
            <person name="Nusbaum C."/>
            <person name="Birren B."/>
        </authorList>
    </citation>
    <scope>NUCLEOTIDE SEQUENCE [LARGE SCALE GENOMIC DNA]</scope>
    <source>
        <strain evidence="9 10">ATCC 51267</strain>
    </source>
</reference>
<evidence type="ECO:0000256" key="5">
    <source>
        <dbReference type="ARBA" id="ARBA00022989"/>
    </source>
</evidence>
<dbReference type="STRING" id="883081.HMPREF9698_00445"/>
<dbReference type="InterPro" id="IPR004254">
    <property type="entry name" value="AdipoR/HlyIII-related"/>
</dbReference>
<comment type="similarity">
    <text evidence="2">Belongs to the UPF0073 (Hly-III) family.</text>
</comment>
<keyword evidence="10" id="KW-1185">Reference proteome</keyword>
<feature type="transmembrane region" description="Helical" evidence="8">
    <location>
        <begin position="96"/>
        <end position="115"/>
    </location>
</feature>
<accession>K9EXL7</accession>
<dbReference type="PANTHER" id="PTHR20855:SF3">
    <property type="entry name" value="LD03007P"/>
    <property type="match status" value="1"/>
</dbReference>
<proteinExistence type="inferred from homology"/>
<feature type="transmembrane region" description="Helical" evidence="8">
    <location>
        <begin position="41"/>
        <end position="60"/>
    </location>
</feature>
<dbReference type="NCBIfam" id="TIGR01065">
    <property type="entry name" value="hlyIII"/>
    <property type="match status" value="1"/>
</dbReference>
<protein>
    <submittedName>
        <fullName evidence="9">Hemolysin III family channel protein</fullName>
    </submittedName>
</protein>
<feature type="transmembrane region" description="Helical" evidence="8">
    <location>
        <begin position="183"/>
        <end position="201"/>
    </location>
</feature>
<dbReference type="GO" id="GO:0140911">
    <property type="term" value="F:pore-forming activity"/>
    <property type="evidence" value="ECO:0007669"/>
    <property type="project" value="InterPro"/>
</dbReference>
<evidence type="ECO:0000256" key="4">
    <source>
        <dbReference type="ARBA" id="ARBA00022692"/>
    </source>
</evidence>
<dbReference type="Proteomes" id="UP000009875">
    <property type="component" value="Unassembled WGS sequence"/>
</dbReference>
<feature type="binding site" evidence="7">
    <location>
        <position position="180"/>
    </location>
    <ligand>
        <name>Zn(2+)</name>
        <dbReference type="ChEBI" id="CHEBI:29105"/>
    </ligand>
</feature>
<dbReference type="EMBL" id="AGXA01000007">
    <property type="protein sequence ID" value="EKU93965.1"/>
    <property type="molecule type" value="Genomic_DNA"/>
</dbReference>
<keyword evidence="4 8" id="KW-0812">Transmembrane</keyword>
<feature type="transmembrane region" description="Helical" evidence="8">
    <location>
        <begin position="12"/>
        <end position="29"/>
    </location>
</feature>
<evidence type="ECO:0000256" key="3">
    <source>
        <dbReference type="ARBA" id="ARBA00022475"/>
    </source>
</evidence>
<evidence type="ECO:0000256" key="8">
    <source>
        <dbReference type="SAM" id="Phobius"/>
    </source>
</evidence>
<dbReference type="Pfam" id="PF03006">
    <property type="entry name" value="HlyIII"/>
    <property type="match status" value="1"/>
</dbReference>
<feature type="transmembrane region" description="Helical" evidence="8">
    <location>
        <begin position="127"/>
        <end position="147"/>
    </location>
</feature>
<evidence type="ECO:0000313" key="9">
    <source>
        <dbReference type="EMBL" id="EKU93965.1"/>
    </source>
</evidence>
<feature type="binding site" evidence="7">
    <location>
        <position position="58"/>
    </location>
    <ligand>
        <name>Zn(2+)</name>
        <dbReference type="ChEBI" id="CHEBI:29105"/>
    </ligand>
</feature>
<name>K9EXL7_9LACT</name>
<gene>
    <name evidence="9" type="ORF">HMPREF9698_00445</name>
</gene>
<dbReference type="GO" id="GO:0046872">
    <property type="term" value="F:metal ion binding"/>
    <property type="evidence" value="ECO:0007669"/>
    <property type="project" value="UniProtKB-KW"/>
</dbReference>
<evidence type="ECO:0000256" key="1">
    <source>
        <dbReference type="ARBA" id="ARBA00004651"/>
    </source>
</evidence>
<dbReference type="AlphaFoldDB" id="K9EXL7"/>
<comment type="caution">
    <text evidence="9">The sequence shown here is derived from an EMBL/GenBank/DDBJ whole genome shotgun (WGS) entry which is preliminary data.</text>
</comment>
<evidence type="ECO:0000313" key="10">
    <source>
        <dbReference type="Proteomes" id="UP000009875"/>
    </source>
</evidence>
<keyword evidence="7" id="KW-0862">Zinc</keyword>
<dbReference type="InterPro" id="IPR005744">
    <property type="entry name" value="Hy-lIII"/>
</dbReference>
<dbReference type="PANTHER" id="PTHR20855">
    <property type="entry name" value="ADIPOR/PROGESTIN RECEPTOR-RELATED"/>
    <property type="match status" value="1"/>
</dbReference>
<evidence type="ECO:0000256" key="7">
    <source>
        <dbReference type="PIRSR" id="PIRSR604254-1"/>
    </source>
</evidence>